<sequence>MKWILMRFLLRTLGRLSEGIRIGYRHGWAREAGFEDVVSRMEKVGLFAVTTAHNTGDGL</sequence>
<accession>A0A4V2XKD0</accession>
<evidence type="ECO:0000313" key="2">
    <source>
        <dbReference type="Proteomes" id="UP000295157"/>
    </source>
</evidence>
<dbReference type="AlphaFoldDB" id="A0A4V2XKD0"/>
<gene>
    <name evidence="1" type="ORF">E1267_17645</name>
</gene>
<dbReference type="EMBL" id="SMJZ01000060">
    <property type="protein sequence ID" value="TDC06036.1"/>
    <property type="molecule type" value="Genomic_DNA"/>
</dbReference>
<comment type="caution">
    <text evidence="1">The sequence shown here is derived from an EMBL/GenBank/DDBJ whole genome shotgun (WGS) entry which is preliminary data.</text>
</comment>
<dbReference type="RefSeq" id="WP_132333665.1">
    <property type="nucleotide sequence ID" value="NZ_SMJZ01000060.1"/>
</dbReference>
<keyword evidence="2" id="KW-1185">Reference proteome</keyword>
<reference evidence="1 2" key="1">
    <citation type="submission" date="2019-02" db="EMBL/GenBank/DDBJ databases">
        <title>Draft genome sequences of novel Actinobacteria.</title>
        <authorList>
            <person name="Sahin N."/>
            <person name="Ay H."/>
            <person name="Saygin H."/>
        </authorList>
    </citation>
    <scope>NUCLEOTIDE SEQUENCE [LARGE SCALE GENOMIC DNA]</scope>
    <source>
        <strain evidence="1 2">KC201</strain>
    </source>
</reference>
<dbReference type="OrthoDB" id="9806902at2"/>
<name>A0A4V2XKD0_9ACTN</name>
<proteinExistence type="predicted"/>
<dbReference type="Proteomes" id="UP000295157">
    <property type="component" value="Unassembled WGS sequence"/>
</dbReference>
<protein>
    <submittedName>
        <fullName evidence="1">Uncharacterized protein</fullName>
    </submittedName>
</protein>
<evidence type="ECO:0000313" key="1">
    <source>
        <dbReference type="EMBL" id="TDC06036.1"/>
    </source>
</evidence>
<organism evidence="1 2">
    <name type="scientific">Nonomuraea longispora</name>
    <dbReference type="NCBI Taxonomy" id="1848320"/>
    <lineage>
        <taxon>Bacteria</taxon>
        <taxon>Bacillati</taxon>
        <taxon>Actinomycetota</taxon>
        <taxon>Actinomycetes</taxon>
        <taxon>Streptosporangiales</taxon>
        <taxon>Streptosporangiaceae</taxon>
        <taxon>Nonomuraea</taxon>
    </lineage>
</organism>